<accession>A0A7S8MVK9</accession>
<organism evidence="6 7">
    <name type="scientific">Microbacterium schleiferi</name>
    <dbReference type="NCBI Taxonomy" id="69362"/>
    <lineage>
        <taxon>Bacteria</taxon>
        <taxon>Bacillati</taxon>
        <taxon>Actinomycetota</taxon>
        <taxon>Actinomycetes</taxon>
        <taxon>Micrococcales</taxon>
        <taxon>Microbacteriaceae</taxon>
        <taxon>Microbacterium</taxon>
    </lineage>
</organism>
<dbReference type="SUPFAM" id="SSF46689">
    <property type="entry name" value="Homeodomain-like"/>
    <property type="match status" value="1"/>
</dbReference>
<dbReference type="Pfam" id="PF00440">
    <property type="entry name" value="TetR_N"/>
    <property type="match status" value="1"/>
</dbReference>
<protein>
    <submittedName>
        <fullName evidence="6">TetR/AcrR family transcriptional regulator</fullName>
    </submittedName>
</protein>
<feature type="DNA-binding region" description="H-T-H motif" evidence="4">
    <location>
        <begin position="30"/>
        <end position="49"/>
    </location>
</feature>
<dbReference type="InterPro" id="IPR050109">
    <property type="entry name" value="HTH-type_TetR-like_transc_reg"/>
</dbReference>
<name>A0A7S8MVK9_9MICO</name>
<dbReference type="SUPFAM" id="SSF48498">
    <property type="entry name" value="Tetracyclin repressor-like, C-terminal domain"/>
    <property type="match status" value="1"/>
</dbReference>
<evidence type="ECO:0000256" key="4">
    <source>
        <dbReference type="PROSITE-ProRule" id="PRU00335"/>
    </source>
</evidence>
<keyword evidence="7" id="KW-1185">Reference proteome</keyword>
<evidence type="ECO:0000256" key="2">
    <source>
        <dbReference type="ARBA" id="ARBA00023125"/>
    </source>
</evidence>
<dbReference type="InterPro" id="IPR025996">
    <property type="entry name" value="MT1864/Rv1816-like_C"/>
</dbReference>
<evidence type="ECO:0000313" key="7">
    <source>
        <dbReference type="Proteomes" id="UP000594480"/>
    </source>
</evidence>
<keyword evidence="2 4" id="KW-0238">DNA-binding</keyword>
<dbReference type="Proteomes" id="UP000594480">
    <property type="component" value="Chromosome"/>
</dbReference>
<keyword evidence="1" id="KW-0805">Transcription regulation</keyword>
<evidence type="ECO:0000313" key="6">
    <source>
        <dbReference type="EMBL" id="QPE03493.1"/>
    </source>
</evidence>
<dbReference type="Gene3D" id="1.10.357.10">
    <property type="entry name" value="Tetracycline Repressor, domain 2"/>
    <property type="match status" value="1"/>
</dbReference>
<keyword evidence="3" id="KW-0804">Transcription</keyword>
<dbReference type="PROSITE" id="PS50977">
    <property type="entry name" value="HTH_TETR_2"/>
    <property type="match status" value="1"/>
</dbReference>
<dbReference type="GO" id="GO:0000976">
    <property type="term" value="F:transcription cis-regulatory region binding"/>
    <property type="evidence" value="ECO:0007669"/>
    <property type="project" value="TreeGrafter"/>
</dbReference>
<reference evidence="6 7" key="1">
    <citation type="submission" date="2020-11" db="EMBL/GenBank/DDBJ databases">
        <title>Amino acid is mineralized and recycled by bacteria in oceanic microbiome.</title>
        <authorList>
            <person name="Zheng L.Y."/>
        </authorList>
    </citation>
    <scope>NUCLEOTIDE SEQUENCE [LARGE SCALE GENOMIC DNA]</scope>
    <source>
        <strain evidence="6 7">A32-1</strain>
    </source>
</reference>
<evidence type="ECO:0000256" key="3">
    <source>
        <dbReference type="ARBA" id="ARBA00023163"/>
    </source>
</evidence>
<dbReference type="EMBL" id="CP064760">
    <property type="protein sequence ID" value="QPE03493.1"/>
    <property type="molecule type" value="Genomic_DNA"/>
</dbReference>
<evidence type="ECO:0000256" key="1">
    <source>
        <dbReference type="ARBA" id="ARBA00023015"/>
    </source>
</evidence>
<dbReference type="InterPro" id="IPR001647">
    <property type="entry name" value="HTH_TetR"/>
</dbReference>
<feature type="domain" description="HTH tetR-type" evidence="5">
    <location>
        <begin position="7"/>
        <end position="67"/>
    </location>
</feature>
<dbReference type="KEGG" id="msf:IT882_08920"/>
<dbReference type="RefSeq" id="WP_195691595.1">
    <property type="nucleotide sequence ID" value="NZ_CP064760.1"/>
</dbReference>
<dbReference type="Pfam" id="PF13305">
    <property type="entry name" value="TetR_C_33"/>
    <property type="match status" value="1"/>
</dbReference>
<dbReference type="InterPro" id="IPR036271">
    <property type="entry name" value="Tet_transcr_reg_TetR-rel_C_sf"/>
</dbReference>
<dbReference type="PANTHER" id="PTHR30055:SF220">
    <property type="entry name" value="TETR-FAMILY REGULATORY PROTEIN"/>
    <property type="match status" value="1"/>
</dbReference>
<gene>
    <name evidence="6" type="ORF">IT882_08920</name>
</gene>
<evidence type="ECO:0000259" key="5">
    <source>
        <dbReference type="PROSITE" id="PS50977"/>
    </source>
</evidence>
<sequence>MANYHHGDLRRELLAEAARIAAESGPDALTLRELARRAGVSHAAPVHHFPTRRDLMTALAEEGFTSLSETLSSTGGDIYEHGVTYVTWALEHPGHYAVMWTPRLTDEQHPGLAAARVATWRILEESVSRARGGNADEADESTARESAYAAFAIVHGLAGIWLSGATPVPPDVDARAREIVGHLTFGHR</sequence>
<proteinExistence type="predicted"/>
<dbReference type="InterPro" id="IPR009057">
    <property type="entry name" value="Homeodomain-like_sf"/>
</dbReference>
<dbReference type="AlphaFoldDB" id="A0A7S8MVK9"/>
<dbReference type="PANTHER" id="PTHR30055">
    <property type="entry name" value="HTH-TYPE TRANSCRIPTIONAL REGULATOR RUTR"/>
    <property type="match status" value="1"/>
</dbReference>
<dbReference type="GO" id="GO:0003700">
    <property type="term" value="F:DNA-binding transcription factor activity"/>
    <property type="evidence" value="ECO:0007669"/>
    <property type="project" value="TreeGrafter"/>
</dbReference>